<keyword evidence="6 8" id="KW-1133">Transmembrane helix</keyword>
<keyword evidence="7 8" id="KW-0472">Membrane</keyword>
<dbReference type="PANTHER" id="PTHR33908:SF11">
    <property type="entry name" value="MEMBRANE PROTEIN"/>
    <property type="match status" value="1"/>
</dbReference>
<evidence type="ECO:0000256" key="3">
    <source>
        <dbReference type="ARBA" id="ARBA00022676"/>
    </source>
</evidence>
<feature type="transmembrane region" description="Helical" evidence="8">
    <location>
        <begin position="183"/>
        <end position="202"/>
    </location>
</feature>
<protein>
    <recommendedName>
        <fullName evidence="11">Glycosyltransferase RgtA/B/C/D-like domain-containing protein</fullName>
    </recommendedName>
</protein>
<keyword evidence="3" id="KW-0328">Glycosyltransferase</keyword>
<evidence type="ECO:0000256" key="7">
    <source>
        <dbReference type="ARBA" id="ARBA00023136"/>
    </source>
</evidence>
<accession>A0ABX2FPS7</accession>
<feature type="transmembrane region" description="Helical" evidence="8">
    <location>
        <begin position="52"/>
        <end position="73"/>
    </location>
</feature>
<evidence type="ECO:0008006" key="11">
    <source>
        <dbReference type="Google" id="ProtNLM"/>
    </source>
</evidence>
<evidence type="ECO:0000256" key="1">
    <source>
        <dbReference type="ARBA" id="ARBA00004651"/>
    </source>
</evidence>
<proteinExistence type="predicted"/>
<dbReference type="PANTHER" id="PTHR33908">
    <property type="entry name" value="MANNOSYLTRANSFERASE YKCB-RELATED"/>
    <property type="match status" value="1"/>
</dbReference>
<feature type="transmembrane region" description="Helical" evidence="8">
    <location>
        <begin position="278"/>
        <end position="300"/>
    </location>
</feature>
<keyword evidence="5 8" id="KW-0812">Transmembrane</keyword>
<evidence type="ECO:0000313" key="9">
    <source>
        <dbReference type="EMBL" id="NRT19150.1"/>
    </source>
</evidence>
<evidence type="ECO:0000256" key="5">
    <source>
        <dbReference type="ARBA" id="ARBA00022692"/>
    </source>
</evidence>
<evidence type="ECO:0000256" key="6">
    <source>
        <dbReference type="ARBA" id="ARBA00022989"/>
    </source>
</evidence>
<organism evidence="9 10">
    <name type="scientific">Hymenobacter caeli</name>
    <dbReference type="NCBI Taxonomy" id="2735894"/>
    <lineage>
        <taxon>Bacteria</taxon>
        <taxon>Pseudomonadati</taxon>
        <taxon>Bacteroidota</taxon>
        <taxon>Cytophagia</taxon>
        <taxon>Cytophagales</taxon>
        <taxon>Hymenobacteraceae</taxon>
        <taxon>Hymenobacter</taxon>
    </lineage>
</organism>
<feature type="transmembrane region" description="Helical" evidence="8">
    <location>
        <begin position="110"/>
        <end position="128"/>
    </location>
</feature>
<dbReference type="RefSeq" id="WP_217425713.1">
    <property type="nucleotide sequence ID" value="NZ_JABSNP010000007.1"/>
</dbReference>
<evidence type="ECO:0000256" key="2">
    <source>
        <dbReference type="ARBA" id="ARBA00022475"/>
    </source>
</evidence>
<keyword evidence="2" id="KW-1003">Cell membrane</keyword>
<evidence type="ECO:0000313" key="10">
    <source>
        <dbReference type="Proteomes" id="UP000779507"/>
    </source>
</evidence>
<comment type="caution">
    <text evidence="9">The sequence shown here is derived from an EMBL/GenBank/DDBJ whole genome shotgun (WGS) entry which is preliminary data.</text>
</comment>
<name>A0ABX2FPS7_9BACT</name>
<sequence length="504" mass="55692">MARRLVPARWQSRLPTDPRVLWLPTSGIIHGPVVETPAAVLGRLLYPQQPRGYYAVRHGFVFLVFAAGVAALYGLGRLRFGSRRLALLGAALLVLSPRFAAEAFYNGKDVGFMALFTVAMLALAWLARRPAAGRALLAAGATGLAIGVRMPGIILPAFALGWLGWQAWRAGPGPARRRRLGVAGLYAGATVGATVLCWPYLWESPLANFRYALLVMSHVPWPGTTLYWGRLLPAPALPWHYLPVWIVVTTPVPYVLAALVGAGVAVRQLWQNQKSGGWATQLDCLFLLWLLAPLVAVIGLRSVVFDGWRHLYFIYPALLLLAVRGVQALAHRWGPVLRGPGRWRRGLVGLALGLVALDGGRTLWFIVRAYPNQQTYFSCLPNATAERLFERDYWGPSYRYGLEWLLRHDPSPIITVTGPQPAIIYVNLFALSPAQQKRIRLIDSPAARYYLTAYRWHPQPYADSLGPEVLAYRPGGGIKALSIFRRDSLRRPLPPAPIGRAPLP</sequence>
<feature type="transmembrane region" description="Helical" evidence="8">
    <location>
        <begin position="241"/>
        <end position="266"/>
    </location>
</feature>
<comment type="subcellular location">
    <subcellularLocation>
        <location evidence="1">Cell membrane</location>
        <topology evidence="1">Multi-pass membrane protein</topology>
    </subcellularLocation>
</comment>
<feature type="transmembrane region" description="Helical" evidence="8">
    <location>
        <begin position="135"/>
        <end position="163"/>
    </location>
</feature>
<reference evidence="9 10" key="1">
    <citation type="submission" date="2020-05" db="EMBL/GenBank/DDBJ databases">
        <title>Genomic Encyclopedia of Type Strains, Phase IV (KMG-V): Genome sequencing to study the core and pangenomes of soil and plant-associated prokaryotes.</title>
        <authorList>
            <person name="Whitman W."/>
        </authorList>
    </citation>
    <scope>NUCLEOTIDE SEQUENCE [LARGE SCALE GENOMIC DNA]</scope>
    <source>
        <strain evidence="9 10">9A</strain>
    </source>
</reference>
<keyword evidence="10" id="KW-1185">Reference proteome</keyword>
<gene>
    <name evidence="9" type="ORF">HNP98_001973</name>
</gene>
<evidence type="ECO:0000256" key="4">
    <source>
        <dbReference type="ARBA" id="ARBA00022679"/>
    </source>
</evidence>
<keyword evidence="4" id="KW-0808">Transferase</keyword>
<feature type="transmembrane region" description="Helical" evidence="8">
    <location>
        <begin position="21"/>
        <end position="46"/>
    </location>
</feature>
<dbReference type="Proteomes" id="UP000779507">
    <property type="component" value="Unassembled WGS sequence"/>
</dbReference>
<dbReference type="InterPro" id="IPR050297">
    <property type="entry name" value="LipidA_mod_glycosyltrf_83"/>
</dbReference>
<evidence type="ECO:0000256" key="8">
    <source>
        <dbReference type="SAM" id="Phobius"/>
    </source>
</evidence>
<dbReference type="EMBL" id="JABSNP010000007">
    <property type="protein sequence ID" value="NRT19150.1"/>
    <property type="molecule type" value="Genomic_DNA"/>
</dbReference>